<dbReference type="EMBL" id="JANJQO010000006">
    <property type="protein sequence ID" value="KAJ2984123.1"/>
    <property type="molecule type" value="Genomic_DNA"/>
</dbReference>
<protein>
    <submittedName>
        <fullName evidence="1">Uncharacterized protein</fullName>
    </submittedName>
</protein>
<name>A0ACC1P0Q3_9HYPO</name>
<reference evidence="1" key="1">
    <citation type="submission" date="2022-08" db="EMBL/GenBank/DDBJ databases">
        <title>Genome Sequence of Lecanicillium fungicola.</title>
        <authorList>
            <person name="Buettner E."/>
        </authorList>
    </citation>
    <scope>NUCLEOTIDE SEQUENCE</scope>
    <source>
        <strain evidence="1">Babe33</strain>
    </source>
</reference>
<gene>
    <name evidence="1" type="ORF">NQ176_g181</name>
</gene>
<dbReference type="Proteomes" id="UP001143910">
    <property type="component" value="Unassembled WGS sequence"/>
</dbReference>
<proteinExistence type="predicted"/>
<comment type="caution">
    <text evidence="1">The sequence shown here is derived from an EMBL/GenBank/DDBJ whole genome shotgun (WGS) entry which is preliminary data.</text>
</comment>
<sequence length="709" mass="78340">MAAQDMAATSSSGSPAPAPGAAGQLNPYSCLACRRQKKKCDRVYPCLNCRRKKLECVFTARKPSTRERDGPGAVNRLARLEAMVKCLRNQVDAASSSATTGDESTGSDTQMQSSQLEASHSRNSSQEPAGELDQEFGRLAIAEGRSRYIAGHSWANIDDRLDDLESLLYKQPSEPSSGSSSLLFPLAQVDLAELHPPGILIPVYWRVYKENYDRLVKILHVPTTEPLILSAAASLENLAPSTETLLFAIYFCAVVTLSPDDCVETFGYSKDELIARYKYAVQQSFTKVGLLETDEFIVLQAFTIYLTALRLCCNLTLLWTLTSLLVRLGQNAGLHRDGALFHLSPFESEMRRRLWWNIRVIDARASEDSGYDSVVRPETANTKMPLNVDDVDLTPDMKTLPAARTGCTDMVFSIVRFEATLAFERLQIIPMGSNGPCGKIHVAKALATKAQSIMEYQDRLQQLVFAEADPSNPFYWYTAIVSRIILSKLWLIAYHPYIRLDVCGGISLATRDELFSKAITIVQSQLLLYIGKPTHKWSWLCVTHVQWYAIAYILTELCKRTHGDRVEAAWKAVDSILQYGSKAAGAAGQGAADSQLSFNSQLIGLQEEEYQPLNKLLAAARSARANALSSDDTFLQREASSRGRNTAHVHDAADALDTSSNGFFVNNSTVAADSAAQPLESCLEPAHEFILDDRLGSHIDAETSTWNHW</sequence>
<evidence type="ECO:0000313" key="1">
    <source>
        <dbReference type="EMBL" id="KAJ2984123.1"/>
    </source>
</evidence>
<accession>A0ACC1P0Q3</accession>
<organism evidence="1 2">
    <name type="scientific">Zarea fungicola</name>
    <dbReference type="NCBI Taxonomy" id="93591"/>
    <lineage>
        <taxon>Eukaryota</taxon>
        <taxon>Fungi</taxon>
        <taxon>Dikarya</taxon>
        <taxon>Ascomycota</taxon>
        <taxon>Pezizomycotina</taxon>
        <taxon>Sordariomycetes</taxon>
        <taxon>Hypocreomycetidae</taxon>
        <taxon>Hypocreales</taxon>
        <taxon>Cordycipitaceae</taxon>
        <taxon>Zarea</taxon>
    </lineage>
</organism>
<keyword evidence="2" id="KW-1185">Reference proteome</keyword>
<evidence type="ECO:0000313" key="2">
    <source>
        <dbReference type="Proteomes" id="UP001143910"/>
    </source>
</evidence>